<dbReference type="Proteomes" id="UP000470404">
    <property type="component" value="Unassembled WGS sequence"/>
</dbReference>
<protein>
    <submittedName>
        <fullName evidence="3">ABC transporter substrate-binding protein</fullName>
    </submittedName>
    <submittedName>
        <fullName evidence="4">ABC-type nitrate/sulfonate/bicarbonate transport system, substrate-binding protein</fullName>
    </submittedName>
</protein>
<dbReference type="OrthoDB" id="7808807at2"/>
<feature type="domain" description="SsuA/THI5-like" evidence="2">
    <location>
        <begin position="61"/>
        <end position="247"/>
    </location>
</feature>
<evidence type="ECO:0000256" key="1">
    <source>
        <dbReference type="SAM" id="SignalP"/>
    </source>
</evidence>
<gene>
    <name evidence="3" type="ORF">G3I59_23740</name>
    <name evidence="4" type="ORF">SAMN05421854_108222</name>
</gene>
<dbReference type="EMBL" id="FOWC01000008">
    <property type="protein sequence ID" value="SFQ02711.1"/>
    <property type="molecule type" value="Genomic_DNA"/>
</dbReference>
<accession>A0A1I5V5I9</accession>
<evidence type="ECO:0000313" key="5">
    <source>
        <dbReference type="Proteomes" id="UP000199137"/>
    </source>
</evidence>
<dbReference type="Pfam" id="PF09084">
    <property type="entry name" value="NMT1"/>
    <property type="match status" value="1"/>
</dbReference>
<organism evidence="4 5">
    <name type="scientific">Amycolatopsis rubida</name>
    <dbReference type="NCBI Taxonomy" id="112413"/>
    <lineage>
        <taxon>Bacteria</taxon>
        <taxon>Bacillati</taxon>
        <taxon>Actinomycetota</taxon>
        <taxon>Actinomycetes</taxon>
        <taxon>Pseudonocardiales</taxon>
        <taxon>Pseudonocardiaceae</taxon>
        <taxon>Amycolatopsis</taxon>
    </lineage>
</organism>
<reference evidence="4 5" key="1">
    <citation type="submission" date="2016-10" db="EMBL/GenBank/DDBJ databases">
        <authorList>
            <person name="de Groot N.N."/>
        </authorList>
    </citation>
    <scope>NUCLEOTIDE SEQUENCE [LARGE SCALE GENOMIC DNA]</scope>
    <source>
        <strain evidence="4 5">DSM 44637</strain>
    </source>
</reference>
<dbReference type="Proteomes" id="UP000199137">
    <property type="component" value="Unassembled WGS sequence"/>
</dbReference>
<feature type="signal peptide" evidence="1">
    <location>
        <begin position="1"/>
        <end position="22"/>
    </location>
</feature>
<evidence type="ECO:0000313" key="6">
    <source>
        <dbReference type="Proteomes" id="UP000470404"/>
    </source>
</evidence>
<proteinExistence type="predicted"/>
<evidence type="ECO:0000313" key="3">
    <source>
        <dbReference type="EMBL" id="NEC58535.1"/>
    </source>
</evidence>
<dbReference type="AlphaFoldDB" id="A0A1I5V5I9"/>
<evidence type="ECO:0000313" key="4">
    <source>
        <dbReference type="EMBL" id="SFQ02711.1"/>
    </source>
</evidence>
<dbReference type="STRING" id="112413.SAMN05421854_108222"/>
<sequence length="331" mass="34533">MRRSTPIATRLLALLAVPAVLAGCSPSPGGEGKTTLNFSYSNAVQQTEKVPLHFALENLKSQGIATTEAFHQSGDDAVQAVVRGESDFGTANASTVFAAVRKGVPIKAVMTAYRPAYLLVAPASVADPGGLGGKRVGLQSKISSTTLYTNLALKDFPAAKPQLLIIPGSANRVQAMIAGQLDASVVQFSDWLTLRKKAPGQFHVIYDVAERNPDIIDSVIFTTSQTADSAPEYVKKFLAAVQTEYASTYRDAGKLAASIASTVPKTDPAAAKELAEESLKAKIWPADGGFSPVAVKATLDALRTSGILDAGSLPDADQCCRADLLTAGIGG</sequence>
<name>A0A1I5V5I9_9PSEU</name>
<dbReference type="InterPro" id="IPR015168">
    <property type="entry name" value="SsuA/THI5"/>
</dbReference>
<dbReference type="PROSITE" id="PS51257">
    <property type="entry name" value="PROKAR_LIPOPROTEIN"/>
    <property type="match status" value="1"/>
</dbReference>
<dbReference type="Gene3D" id="3.40.190.10">
    <property type="entry name" value="Periplasmic binding protein-like II"/>
    <property type="match status" value="2"/>
</dbReference>
<dbReference type="SUPFAM" id="SSF53850">
    <property type="entry name" value="Periplasmic binding protein-like II"/>
    <property type="match status" value="1"/>
</dbReference>
<evidence type="ECO:0000259" key="2">
    <source>
        <dbReference type="Pfam" id="PF09084"/>
    </source>
</evidence>
<keyword evidence="1" id="KW-0732">Signal</keyword>
<keyword evidence="6" id="KW-1185">Reference proteome</keyword>
<feature type="chain" id="PRO_5044058633" evidence="1">
    <location>
        <begin position="23"/>
        <end position="331"/>
    </location>
</feature>
<dbReference type="PANTHER" id="PTHR30024">
    <property type="entry name" value="ALIPHATIC SULFONATES-BINDING PROTEIN-RELATED"/>
    <property type="match status" value="1"/>
</dbReference>
<dbReference type="RefSeq" id="WP_093575216.1">
    <property type="nucleotide sequence ID" value="NZ_FOWC01000008.1"/>
</dbReference>
<dbReference type="EMBL" id="JAAGNC010000120">
    <property type="protein sequence ID" value="NEC58535.1"/>
    <property type="molecule type" value="Genomic_DNA"/>
</dbReference>
<reference evidence="3 6" key="2">
    <citation type="submission" date="2020-01" db="EMBL/GenBank/DDBJ databases">
        <title>Insect and environment-associated Actinomycetes.</title>
        <authorList>
            <person name="Currrie C."/>
            <person name="Chevrette M."/>
            <person name="Carlson C."/>
            <person name="Stubbendieck R."/>
            <person name="Wendt-Pienkowski E."/>
        </authorList>
    </citation>
    <scope>NUCLEOTIDE SEQUENCE [LARGE SCALE GENOMIC DNA]</scope>
    <source>
        <strain evidence="3 6">SID8386</strain>
    </source>
</reference>